<evidence type="ECO:0008006" key="5">
    <source>
        <dbReference type="Google" id="ProtNLM"/>
    </source>
</evidence>
<feature type="region of interest" description="Disordered" evidence="1">
    <location>
        <begin position="366"/>
        <end position="427"/>
    </location>
</feature>
<evidence type="ECO:0000256" key="2">
    <source>
        <dbReference type="SAM" id="SignalP"/>
    </source>
</evidence>
<dbReference type="EMBL" id="BMHF01000005">
    <property type="protein sequence ID" value="GGA32882.1"/>
    <property type="molecule type" value="Genomic_DNA"/>
</dbReference>
<keyword evidence="2" id="KW-0732">Signal</keyword>
<feature type="compositionally biased region" description="Basic and acidic residues" evidence="1">
    <location>
        <begin position="63"/>
        <end position="72"/>
    </location>
</feature>
<feature type="signal peptide" evidence="2">
    <location>
        <begin position="1"/>
        <end position="25"/>
    </location>
</feature>
<gene>
    <name evidence="3" type="ORF">GCM10010917_17440</name>
</gene>
<feature type="chain" id="PRO_5047244053" description="Secreted protein" evidence="2">
    <location>
        <begin position="26"/>
        <end position="483"/>
    </location>
</feature>
<sequence length="483" mass="49649">MRKYRWVVSAAVLAVSFALGSQSHAKEGQSPDAQPAVRPIASVVIGVSAILSSDSRAVMSDIQEERTADKPQAEAAGAEPGEETGTAQERPQAQSEDLAVHAEISAGTLLKPLTEALDGAVQEAGTAVSGFAREVVIQDTVNPIVSIGQAVPQTVQDKVSKAAPRTVETLPPVLDPLLSAVEETVDSALETAGNTVEAASGSGSAMIGAVKDTVSTLTENLPEVQITVQTDGAALPDELELPDAEIKVTGTDKAAESEDVGQSVKPEATVLSIQSGSSSRMSDNGTDAAESPPGSAADPEAKASADTGYAPYFMESQQCQQDAVQDRTGPLVIGARVPGLAIDKLVQPTAGRERTLLAMEIALQGGNRQADSSSHWVEGTAGPIRDHPGNEQPPAPSPWTGPALTRAGQPNGGTSGGSGSSGSSGGSPSFSGSSYWIAVLNEGNIQTDMNGLGQTGTVLFMKDQYSNAPPFQPPEPFLFFEAD</sequence>
<feature type="compositionally biased region" description="Gly residues" evidence="1">
    <location>
        <begin position="410"/>
        <end position="425"/>
    </location>
</feature>
<feature type="region of interest" description="Disordered" evidence="1">
    <location>
        <begin position="58"/>
        <end position="96"/>
    </location>
</feature>
<feature type="compositionally biased region" description="Polar residues" evidence="1">
    <location>
        <begin position="273"/>
        <end position="285"/>
    </location>
</feature>
<organism evidence="3 4">
    <name type="scientific">Paenibacillus physcomitrellae</name>
    <dbReference type="NCBI Taxonomy" id="1619311"/>
    <lineage>
        <taxon>Bacteria</taxon>
        <taxon>Bacillati</taxon>
        <taxon>Bacillota</taxon>
        <taxon>Bacilli</taxon>
        <taxon>Bacillales</taxon>
        <taxon>Paenibacillaceae</taxon>
        <taxon>Paenibacillus</taxon>
    </lineage>
</organism>
<feature type="compositionally biased region" description="Low complexity" evidence="1">
    <location>
        <begin position="73"/>
        <end position="89"/>
    </location>
</feature>
<reference evidence="4" key="1">
    <citation type="journal article" date="2019" name="Int. J. Syst. Evol. Microbiol.">
        <title>The Global Catalogue of Microorganisms (GCM) 10K type strain sequencing project: providing services to taxonomists for standard genome sequencing and annotation.</title>
        <authorList>
            <consortium name="The Broad Institute Genomics Platform"/>
            <consortium name="The Broad Institute Genome Sequencing Center for Infectious Disease"/>
            <person name="Wu L."/>
            <person name="Ma J."/>
        </authorList>
    </citation>
    <scope>NUCLEOTIDE SEQUENCE [LARGE SCALE GENOMIC DNA]</scope>
    <source>
        <strain evidence="4">CGMCC 1.15044</strain>
    </source>
</reference>
<dbReference type="Proteomes" id="UP000609323">
    <property type="component" value="Unassembled WGS sequence"/>
</dbReference>
<name>A0ABQ1FY89_9BACL</name>
<proteinExistence type="predicted"/>
<evidence type="ECO:0000256" key="1">
    <source>
        <dbReference type="SAM" id="MobiDB-lite"/>
    </source>
</evidence>
<accession>A0ABQ1FY89</accession>
<feature type="region of interest" description="Disordered" evidence="1">
    <location>
        <begin position="273"/>
        <end position="303"/>
    </location>
</feature>
<feature type="compositionally biased region" description="Polar residues" evidence="1">
    <location>
        <begin position="366"/>
        <end position="375"/>
    </location>
</feature>
<keyword evidence="4" id="KW-1185">Reference proteome</keyword>
<comment type="caution">
    <text evidence="3">The sequence shown here is derived from an EMBL/GenBank/DDBJ whole genome shotgun (WGS) entry which is preliminary data.</text>
</comment>
<protein>
    <recommendedName>
        <fullName evidence="5">Secreted protein</fullName>
    </recommendedName>
</protein>
<dbReference type="RefSeq" id="WP_094095013.1">
    <property type="nucleotide sequence ID" value="NZ_BMHF01000005.1"/>
</dbReference>
<evidence type="ECO:0000313" key="4">
    <source>
        <dbReference type="Proteomes" id="UP000609323"/>
    </source>
</evidence>
<evidence type="ECO:0000313" key="3">
    <source>
        <dbReference type="EMBL" id="GGA32882.1"/>
    </source>
</evidence>